<keyword evidence="1 2" id="KW-0597">Phosphoprotein</keyword>
<sequence>MYDCNIVVIDDDEVSLEILQTTLKGISLHEIICFSNSDEAMSFVRSAQVQSVSLVVCDWLMPDVSGLEILEALRETHPKCPFLMVTGNATTQLVVEAMRLGATDFIVKPFHTDNLFAKVERLIRDAD</sequence>
<dbReference type="InterPro" id="IPR050595">
    <property type="entry name" value="Bact_response_regulator"/>
</dbReference>
<feature type="domain" description="Response regulatory" evidence="3">
    <location>
        <begin position="5"/>
        <end position="123"/>
    </location>
</feature>
<dbReference type="PROSITE" id="PS50110">
    <property type="entry name" value="RESPONSE_REGULATORY"/>
    <property type="match status" value="1"/>
</dbReference>
<evidence type="ECO:0000259" key="3">
    <source>
        <dbReference type="PROSITE" id="PS50110"/>
    </source>
</evidence>
<dbReference type="InterPro" id="IPR001789">
    <property type="entry name" value="Sig_transdc_resp-reg_receiver"/>
</dbReference>
<evidence type="ECO:0000256" key="2">
    <source>
        <dbReference type="PROSITE-ProRule" id="PRU00169"/>
    </source>
</evidence>
<reference evidence="4 5" key="1">
    <citation type="submission" date="2023-10" db="EMBL/GenBank/DDBJ databases">
        <title>Glaciecola aquimarina strain GGW-M5 nov., isolated from a coastal seawater.</title>
        <authorList>
            <person name="Bayburt H."/>
            <person name="Kim J.M."/>
            <person name="Choi B.J."/>
            <person name="Jeon C.O."/>
        </authorList>
    </citation>
    <scope>NUCLEOTIDE SEQUENCE [LARGE SCALE GENOMIC DNA]</scope>
    <source>
        <strain evidence="4 5">KCTC 32108</strain>
    </source>
</reference>
<dbReference type="Gene3D" id="3.40.50.2300">
    <property type="match status" value="1"/>
</dbReference>
<dbReference type="RefSeq" id="WP_316025514.1">
    <property type="nucleotide sequence ID" value="NZ_JAWDIO010000002.1"/>
</dbReference>
<evidence type="ECO:0000313" key="5">
    <source>
        <dbReference type="Proteomes" id="UP001247805"/>
    </source>
</evidence>
<dbReference type="PANTHER" id="PTHR44591">
    <property type="entry name" value="STRESS RESPONSE REGULATOR PROTEIN 1"/>
    <property type="match status" value="1"/>
</dbReference>
<comment type="caution">
    <text evidence="4">The sequence shown here is derived from an EMBL/GenBank/DDBJ whole genome shotgun (WGS) entry which is preliminary data.</text>
</comment>
<dbReference type="EMBL" id="JAWDIO010000002">
    <property type="protein sequence ID" value="MDU0353875.1"/>
    <property type="molecule type" value="Genomic_DNA"/>
</dbReference>
<evidence type="ECO:0000313" key="4">
    <source>
        <dbReference type="EMBL" id="MDU0353875.1"/>
    </source>
</evidence>
<keyword evidence="5" id="KW-1185">Reference proteome</keyword>
<proteinExistence type="predicted"/>
<dbReference type="Pfam" id="PF00072">
    <property type="entry name" value="Response_reg"/>
    <property type="match status" value="1"/>
</dbReference>
<dbReference type="CDD" id="cd00156">
    <property type="entry name" value="REC"/>
    <property type="match status" value="1"/>
</dbReference>
<feature type="modified residue" description="4-aspartylphosphate" evidence="2">
    <location>
        <position position="58"/>
    </location>
</feature>
<name>A0ABU3SV24_9ALTE</name>
<organism evidence="4 5">
    <name type="scientific">Paraglaciecola aquimarina</name>
    <dbReference type="NCBI Taxonomy" id="1235557"/>
    <lineage>
        <taxon>Bacteria</taxon>
        <taxon>Pseudomonadati</taxon>
        <taxon>Pseudomonadota</taxon>
        <taxon>Gammaproteobacteria</taxon>
        <taxon>Alteromonadales</taxon>
        <taxon>Alteromonadaceae</taxon>
        <taxon>Paraglaciecola</taxon>
    </lineage>
</organism>
<accession>A0ABU3SV24</accession>
<dbReference type="InterPro" id="IPR011006">
    <property type="entry name" value="CheY-like_superfamily"/>
</dbReference>
<dbReference type="SUPFAM" id="SSF52172">
    <property type="entry name" value="CheY-like"/>
    <property type="match status" value="1"/>
</dbReference>
<protein>
    <submittedName>
        <fullName evidence="4">Response regulator</fullName>
    </submittedName>
</protein>
<dbReference type="SMART" id="SM00448">
    <property type="entry name" value="REC"/>
    <property type="match status" value="1"/>
</dbReference>
<dbReference type="PANTHER" id="PTHR44591:SF3">
    <property type="entry name" value="RESPONSE REGULATORY DOMAIN-CONTAINING PROTEIN"/>
    <property type="match status" value="1"/>
</dbReference>
<dbReference type="Proteomes" id="UP001247805">
    <property type="component" value="Unassembled WGS sequence"/>
</dbReference>
<gene>
    <name evidence="4" type="ORF">RS130_07990</name>
</gene>
<evidence type="ECO:0000256" key="1">
    <source>
        <dbReference type="ARBA" id="ARBA00022553"/>
    </source>
</evidence>